<proteinExistence type="predicted"/>
<feature type="coiled-coil region" evidence="1">
    <location>
        <begin position="370"/>
        <end position="418"/>
    </location>
</feature>
<dbReference type="InterPro" id="IPR008827">
    <property type="entry name" value="SYCP1"/>
</dbReference>
<dbReference type="EMBL" id="JAOTOJ010000003">
    <property type="protein sequence ID" value="KAK9404601.1"/>
    <property type="molecule type" value="Genomic_DNA"/>
</dbReference>
<sequence>MNEKEEEKSFKFKLFVPPRLSNTQVSAVKPQTSTRDEGFFQNFSNGTEECYNSSYGMKNISKHIEAIDPSPQKVKHVPDIEQENMETMNELYSRLYKEAEKIKRWKVSVQYELKEKEKKLQENRKIIEALRKAIQELQFENEKLSLKLEDEIHENNELLKESNATRHLCNLLKEKCMQSVEKCNKYEFEREETRQMYVDLNNNIERMIKAFEELRVQAENIRLEKYYKIKEAADKIEQLDKGHKREINSMEKEISILKEESDKKDNKIKQTNSQLQESRLLILEFEEIRKKQDEIIKKSESKQQILLAELENTTHSLEDTKNTCNNLETELRITVKTLAEVTEEKELIIREFEETRILHASVTDGFQIEVSNLKEMLIKEENRKKELRVASDALVLELQNKSSELEMMTKLKNDKEKQIEELEPVLVRDF</sequence>
<dbReference type="PANTHER" id="PTHR46918:SF1">
    <property type="entry name" value="SYNAPTONEMAL COMPLEX PROTEIN 1"/>
    <property type="match status" value="1"/>
</dbReference>
<keyword evidence="1" id="KW-0175">Coiled coil</keyword>
<dbReference type="GO" id="GO:0000801">
    <property type="term" value="C:central element"/>
    <property type="evidence" value="ECO:0007669"/>
    <property type="project" value="TreeGrafter"/>
</dbReference>
<evidence type="ECO:0000256" key="1">
    <source>
        <dbReference type="SAM" id="Coils"/>
    </source>
</evidence>
<dbReference type="GO" id="GO:0051026">
    <property type="term" value="P:chiasma assembly"/>
    <property type="evidence" value="ECO:0007669"/>
    <property type="project" value="TreeGrafter"/>
</dbReference>
<dbReference type="GO" id="GO:0001673">
    <property type="term" value="C:male germ cell nucleus"/>
    <property type="evidence" value="ECO:0007669"/>
    <property type="project" value="TreeGrafter"/>
</dbReference>
<dbReference type="GO" id="GO:0051878">
    <property type="term" value="P:lateral element assembly"/>
    <property type="evidence" value="ECO:0007669"/>
    <property type="project" value="TreeGrafter"/>
</dbReference>
<comment type="caution">
    <text evidence="2">The sequence shown here is derived from an EMBL/GenBank/DDBJ whole genome shotgun (WGS) entry which is preliminary data.</text>
</comment>
<keyword evidence="3" id="KW-1185">Reference proteome</keyword>
<accession>A0AAW1BS82</accession>
<feature type="coiled-coil region" evidence="1">
    <location>
        <begin position="113"/>
        <end position="274"/>
    </location>
</feature>
<dbReference type="GO" id="GO:0000711">
    <property type="term" value="P:meiotic DNA repair synthesis"/>
    <property type="evidence" value="ECO:0007669"/>
    <property type="project" value="TreeGrafter"/>
</dbReference>
<dbReference type="Proteomes" id="UP001474421">
    <property type="component" value="Unassembled WGS sequence"/>
</dbReference>
<dbReference type="Pfam" id="PF05483">
    <property type="entry name" value="SCP-1"/>
    <property type="match status" value="1"/>
</dbReference>
<organism evidence="2 3">
    <name type="scientific">Crotalus adamanteus</name>
    <name type="common">Eastern diamondback rattlesnake</name>
    <dbReference type="NCBI Taxonomy" id="8729"/>
    <lineage>
        <taxon>Eukaryota</taxon>
        <taxon>Metazoa</taxon>
        <taxon>Chordata</taxon>
        <taxon>Craniata</taxon>
        <taxon>Vertebrata</taxon>
        <taxon>Euteleostomi</taxon>
        <taxon>Lepidosauria</taxon>
        <taxon>Squamata</taxon>
        <taxon>Bifurcata</taxon>
        <taxon>Unidentata</taxon>
        <taxon>Episquamata</taxon>
        <taxon>Toxicofera</taxon>
        <taxon>Serpentes</taxon>
        <taxon>Colubroidea</taxon>
        <taxon>Viperidae</taxon>
        <taxon>Crotalinae</taxon>
        <taxon>Crotalus</taxon>
    </lineage>
</organism>
<protein>
    <submittedName>
        <fullName evidence="2">Synaptonemal complex protein 1</fullName>
    </submittedName>
</protein>
<gene>
    <name evidence="2" type="ORF">NXF25_009428</name>
</gene>
<evidence type="ECO:0000313" key="2">
    <source>
        <dbReference type="EMBL" id="KAK9404601.1"/>
    </source>
</evidence>
<dbReference type="PANTHER" id="PTHR46918">
    <property type="entry name" value="SYNAPTONEMAL COMPLEX PROTEIN 1"/>
    <property type="match status" value="1"/>
</dbReference>
<reference evidence="2 3" key="1">
    <citation type="journal article" date="2024" name="Proc. Natl. Acad. Sci. U.S.A.">
        <title>The genetic regulatory architecture and epigenomic basis for age-related changes in rattlesnake venom.</title>
        <authorList>
            <person name="Hogan M.P."/>
            <person name="Holding M.L."/>
            <person name="Nystrom G.S."/>
            <person name="Colston T.J."/>
            <person name="Bartlett D.A."/>
            <person name="Mason A.J."/>
            <person name="Ellsworth S.A."/>
            <person name="Rautsaw R.M."/>
            <person name="Lawrence K.C."/>
            <person name="Strickland J.L."/>
            <person name="He B."/>
            <person name="Fraser P."/>
            <person name="Margres M.J."/>
            <person name="Gilbert D.M."/>
            <person name="Gibbs H.L."/>
            <person name="Parkinson C.L."/>
            <person name="Rokyta D.R."/>
        </authorList>
    </citation>
    <scope>NUCLEOTIDE SEQUENCE [LARGE SCALE GENOMIC DNA]</scope>
    <source>
        <strain evidence="2">DRR0105</strain>
    </source>
</reference>
<dbReference type="AlphaFoldDB" id="A0AAW1BS82"/>
<feature type="coiled-coil region" evidence="1">
    <location>
        <begin position="310"/>
        <end position="344"/>
    </location>
</feature>
<name>A0AAW1BS82_CROAD</name>
<dbReference type="GO" id="GO:0003690">
    <property type="term" value="F:double-stranded DNA binding"/>
    <property type="evidence" value="ECO:0007669"/>
    <property type="project" value="TreeGrafter"/>
</dbReference>
<evidence type="ECO:0000313" key="3">
    <source>
        <dbReference type="Proteomes" id="UP001474421"/>
    </source>
</evidence>
<dbReference type="GO" id="GO:0000802">
    <property type="term" value="C:transverse filament"/>
    <property type="evidence" value="ECO:0007669"/>
    <property type="project" value="TreeGrafter"/>
</dbReference>